<dbReference type="InterPro" id="IPR001965">
    <property type="entry name" value="Znf_PHD"/>
</dbReference>
<organism evidence="8 9">
    <name type="scientific">Lingula anatina</name>
    <name type="common">Brachiopod</name>
    <name type="synonym">Lingula unguis</name>
    <dbReference type="NCBI Taxonomy" id="7574"/>
    <lineage>
        <taxon>Eukaryota</taxon>
        <taxon>Metazoa</taxon>
        <taxon>Spiralia</taxon>
        <taxon>Lophotrochozoa</taxon>
        <taxon>Brachiopoda</taxon>
        <taxon>Linguliformea</taxon>
        <taxon>Lingulata</taxon>
        <taxon>Lingulida</taxon>
        <taxon>Linguloidea</taxon>
        <taxon>Lingulidae</taxon>
        <taxon>Lingula</taxon>
    </lineage>
</organism>
<dbReference type="AlphaFoldDB" id="A0A1S3H3R2"/>
<protein>
    <submittedName>
        <fullName evidence="9">PHD finger protein 13 isoform X1</fullName>
    </submittedName>
</protein>
<evidence type="ECO:0000313" key="9">
    <source>
        <dbReference type="RefSeq" id="XP_013380597.1"/>
    </source>
</evidence>
<feature type="region of interest" description="Disordered" evidence="6">
    <location>
        <begin position="60"/>
        <end position="88"/>
    </location>
</feature>
<evidence type="ECO:0000256" key="4">
    <source>
        <dbReference type="ARBA" id="ARBA00022833"/>
    </source>
</evidence>
<dbReference type="PANTHER" id="PTHR14571">
    <property type="entry name" value="HISTONE-LYSINE N-METHYLTRANSFERASE SET-26-RELATED"/>
    <property type="match status" value="1"/>
</dbReference>
<keyword evidence="3" id="KW-0863">Zinc-finger</keyword>
<dbReference type="InterPro" id="IPR011011">
    <property type="entry name" value="Znf_FYVE_PHD"/>
</dbReference>
<dbReference type="InterPro" id="IPR013083">
    <property type="entry name" value="Znf_RING/FYVE/PHD"/>
</dbReference>
<dbReference type="GO" id="GO:0007076">
    <property type="term" value="P:mitotic chromosome condensation"/>
    <property type="evidence" value="ECO:0007669"/>
    <property type="project" value="TreeGrafter"/>
</dbReference>
<dbReference type="Proteomes" id="UP000085678">
    <property type="component" value="Unplaced"/>
</dbReference>
<dbReference type="GO" id="GO:0003682">
    <property type="term" value="F:chromatin binding"/>
    <property type="evidence" value="ECO:0007669"/>
    <property type="project" value="TreeGrafter"/>
</dbReference>
<dbReference type="PANTHER" id="PTHR14571:SF13">
    <property type="entry name" value="PHD FINGER PROTEIN 13"/>
    <property type="match status" value="1"/>
</dbReference>
<dbReference type="GO" id="GO:0005634">
    <property type="term" value="C:nucleus"/>
    <property type="evidence" value="ECO:0007669"/>
    <property type="project" value="UniProtKB-SubCell"/>
</dbReference>
<dbReference type="InterPro" id="IPR019787">
    <property type="entry name" value="Znf_PHD-finger"/>
</dbReference>
<evidence type="ECO:0000256" key="1">
    <source>
        <dbReference type="ARBA" id="ARBA00004123"/>
    </source>
</evidence>
<dbReference type="SUPFAM" id="SSF57903">
    <property type="entry name" value="FYVE/PHD zinc finger"/>
    <property type="match status" value="1"/>
</dbReference>
<dbReference type="SMART" id="SM00249">
    <property type="entry name" value="PHD"/>
    <property type="match status" value="1"/>
</dbReference>
<feature type="compositionally biased region" description="Low complexity" evidence="6">
    <location>
        <begin position="71"/>
        <end position="86"/>
    </location>
</feature>
<keyword evidence="4" id="KW-0862">Zinc</keyword>
<comment type="subcellular location">
    <subcellularLocation>
        <location evidence="1">Nucleus</location>
    </subcellularLocation>
</comment>
<gene>
    <name evidence="9" type="primary">LOC106151751</name>
</gene>
<evidence type="ECO:0000256" key="2">
    <source>
        <dbReference type="ARBA" id="ARBA00022723"/>
    </source>
</evidence>
<dbReference type="GeneID" id="106151751"/>
<keyword evidence="5" id="KW-0539">Nucleus</keyword>
<feature type="domain" description="Zinc finger PHD-type" evidence="7">
    <location>
        <begin position="108"/>
        <end position="152"/>
    </location>
</feature>
<dbReference type="Gene3D" id="3.30.40.10">
    <property type="entry name" value="Zinc/RING finger domain, C3HC4 (zinc finger)"/>
    <property type="match status" value="1"/>
</dbReference>
<dbReference type="KEGG" id="lak:106151751"/>
<reference evidence="9" key="1">
    <citation type="submission" date="2025-08" db="UniProtKB">
        <authorList>
            <consortium name="RefSeq"/>
        </authorList>
    </citation>
    <scope>IDENTIFICATION</scope>
    <source>
        <tissue evidence="9">Gonads</tissue>
    </source>
</reference>
<keyword evidence="8" id="KW-1185">Reference proteome</keyword>
<evidence type="ECO:0000256" key="6">
    <source>
        <dbReference type="SAM" id="MobiDB-lite"/>
    </source>
</evidence>
<dbReference type="OrthoDB" id="79252at2759"/>
<dbReference type="CDD" id="cd15546">
    <property type="entry name" value="PHD_PHF13_like"/>
    <property type="match status" value="1"/>
</dbReference>
<dbReference type="RefSeq" id="XP_013380597.1">
    <property type="nucleotide sequence ID" value="XM_013525143.1"/>
</dbReference>
<sequence length="173" mass="19902">MDEDTFKAPRVKKSKRESQHWYGSPSPKRHRTKEDFFTFCNIVLAYTQYESYKQEELRAAHNTSPLDSGGSTADSYTSESTSSSFSMLGGQDPDRLVAMDDEDQDLITCFCMKPYAGRPMIECSECNTWIHLSCAKIRKSNIPDDFVCQQCKDSKMTKRKSKRARSEKKYLSE</sequence>
<dbReference type="GO" id="GO:0008270">
    <property type="term" value="F:zinc ion binding"/>
    <property type="evidence" value="ECO:0007669"/>
    <property type="project" value="UniProtKB-KW"/>
</dbReference>
<keyword evidence="2" id="KW-0479">Metal-binding</keyword>
<name>A0A1S3H3R2_LINAN</name>
<feature type="region of interest" description="Disordered" evidence="6">
    <location>
        <begin position="1"/>
        <end position="31"/>
    </location>
</feature>
<evidence type="ECO:0000313" key="8">
    <source>
        <dbReference type="Proteomes" id="UP000085678"/>
    </source>
</evidence>
<evidence type="ECO:0000256" key="5">
    <source>
        <dbReference type="ARBA" id="ARBA00023242"/>
    </source>
</evidence>
<evidence type="ECO:0000259" key="7">
    <source>
        <dbReference type="SMART" id="SM00249"/>
    </source>
</evidence>
<dbReference type="STRING" id="7574.A0A1S3H3R2"/>
<dbReference type="OMA" id="RPMIECT"/>
<evidence type="ECO:0000256" key="3">
    <source>
        <dbReference type="ARBA" id="ARBA00022771"/>
    </source>
</evidence>
<accession>A0A1S3H3R2</accession>
<feature type="compositionally biased region" description="Polar residues" evidence="6">
    <location>
        <begin position="61"/>
        <end position="70"/>
    </location>
</feature>
<dbReference type="InParanoid" id="A0A1S3H3R2"/>
<dbReference type="Pfam" id="PF13831">
    <property type="entry name" value="PHD_2"/>
    <property type="match status" value="1"/>
</dbReference>
<proteinExistence type="predicted"/>